<dbReference type="InterPro" id="IPR036086">
    <property type="entry name" value="ParB/Sulfiredoxin_sf"/>
</dbReference>
<dbReference type="Proteomes" id="UP001169027">
    <property type="component" value="Unassembled WGS sequence"/>
</dbReference>
<sequence>MSRKDFLKRALQVSPVGVTPGPAPDDHVPAPPAAKVSQPAPSSMLNFMREQSDVHKDLEDAKTRLAEFDGAMVAKPVDPKLISASSYANRVEQSYLSSDFHALKGEIASAGGNVQPILLRRSGERLEIVYGHRRHRACLELGLPVLAVITDSMSDQELFVQMERENRGRADLSMWEQGLHYTRALDAALFPSLRQLALDLGLNVATVSRAISVAKLPKEVVAAFKSPLDLQYRWANPLRDALQRDPEGVLTRAREIAGLAKRPASAEVFRRLTEVARRPGKRGREWTDGEGKSAAKLEINAKGEVRLAIYTQLDDAALQKLNEAIDGILG</sequence>
<dbReference type="SUPFAM" id="SSF109709">
    <property type="entry name" value="KorB DNA-binding domain-like"/>
    <property type="match status" value="1"/>
</dbReference>
<protein>
    <submittedName>
        <fullName evidence="4">ParB/RepB/Spo0J family partition protein</fullName>
    </submittedName>
</protein>
<dbReference type="EMBL" id="JAUKVY010000042">
    <property type="protein sequence ID" value="MDO1537489.1"/>
    <property type="molecule type" value="Genomic_DNA"/>
</dbReference>
<dbReference type="InterPro" id="IPR004437">
    <property type="entry name" value="ParB/RepB/Spo0J"/>
</dbReference>
<gene>
    <name evidence="4" type="ORF">Q2T77_35130</name>
</gene>
<dbReference type="InterPro" id="IPR003115">
    <property type="entry name" value="ParB_N"/>
</dbReference>
<dbReference type="SUPFAM" id="SSF110849">
    <property type="entry name" value="ParB/Sulfiredoxin"/>
    <property type="match status" value="1"/>
</dbReference>
<keyword evidence="5" id="KW-1185">Reference proteome</keyword>
<evidence type="ECO:0000313" key="4">
    <source>
        <dbReference type="EMBL" id="MDO1537489.1"/>
    </source>
</evidence>
<evidence type="ECO:0000256" key="1">
    <source>
        <dbReference type="ARBA" id="ARBA00006295"/>
    </source>
</evidence>
<evidence type="ECO:0000259" key="3">
    <source>
        <dbReference type="SMART" id="SM00470"/>
    </source>
</evidence>
<dbReference type="CDD" id="cd16405">
    <property type="entry name" value="RepB_like_N"/>
    <property type="match status" value="1"/>
</dbReference>
<proteinExistence type="inferred from homology"/>
<dbReference type="SMART" id="SM00470">
    <property type="entry name" value="ParB"/>
    <property type="match status" value="1"/>
</dbReference>
<name>A0ABT8SEZ6_9BURK</name>
<dbReference type="Pfam" id="PF02195">
    <property type="entry name" value="ParB_N"/>
    <property type="match status" value="1"/>
</dbReference>
<dbReference type="Gene3D" id="3.90.1530.10">
    <property type="entry name" value="Conserved hypothetical protein from pyrococcus furiosus pfu- 392566-001, ParB domain"/>
    <property type="match status" value="1"/>
</dbReference>
<reference evidence="4" key="1">
    <citation type="submission" date="2023-06" db="EMBL/GenBank/DDBJ databases">
        <authorList>
            <person name="Jiang Y."/>
            <person name="Liu Q."/>
        </authorList>
    </citation>
    <scope>NUCLEOTIDE SEQUENCE</scope>
    <source>
        <strain evidence="4">CGMCC 1.12090</strain>
    </source>
</reference>
<accession>A0ABT8SEZ6</accession>
<dbReference type="NCBIfam" id="TIGR00180">
    <property type="entry name" value="parB_part"/>
    <property type="match status" value="1"/>
</dbReference>
<comment type="similarity">
    <text evidence="1">Belongs to the ParB family.</text>
</comment>
<dbReference type="InterPro" id="IPR037972">
    <property type="entry name" value="RepB_N"/>
</dbReference>
<dbReference type="RefSeq" id="WP_301815923.1">
    <property type="nucleotide sequence ID" value="NZ_JAUJZH010000042.1"/>
</dbReference>
<feature type="domain" description="ParB-like N-terminal" evidence="3">
    <location>
        <begin position="75"/>
        <end position="167"/>
    </location>
</feature>
<dbReference type="InterPro" id="IPR040873">
    <property type="entry name" value="SoPB_HTH"/>
</dbReference>
<dbReference type="InterPro" id="IPR050336">
    <property type="entry name" value="Chromosome_partition/occlusion"/>
</dbReference>
<feature type="region of interest" description="Disordered" evidence="2">
    <location>
        <begin position="13"/>
        <end position="40"/>
    </location>
</feature>
<dbReference type="Gene3D" id="1.10.10.2830">
    <property type="match status" value="1"/>
</dbReference>
<evidence type="ECO:0000256" key="2">
    <source>
        <dbReference type="SAM" id="MobiDB-lite"/>
    </source>
</evidence>
<dbReference type="PANTHER" id="PTHR33375:SF1">
    <property type="entry name" value="CHROMOSOME-PARTITIONING PROTEIN PARB-RELATED"/>
    <property type="match status" value="1"/>
</dbReference>
<evidence type="ECO:0000313" key="5">
    <source>
        <dbReference type="Proteomes" id="UP001169027"/>
    </source>
</evidence>
<comment type="caution">
    <text evidence="4">The sequence shown here is derived from an EMBL/GenBank/DDBJ whole genome shotgun (WGS) entry which is preliminary data.</text>
</comment>
<dbReference type="PANTHER" id="PTHR33375">
    <property type="entry name" value="CHROMOSOME-PARTITIONING PROTEIN PARB-RELATED"/>
    <property type="match status" value="1"/>
</dbReference>
<dbReference type="Pfam" id="PF18090">
    <property type="entry name" value="SoPB_HTH"/>
    <property type="match status" value="1"/>
</dbReference>
<organism evidence="4 5">
    <name type="scientific">Variovorax ginsengisoli</name>
    <dbReference type="NCBI Taxonomy" id="363844"/>
    <lineage>
        <taxon>Bacteria</taxon>
        <taxon>Pseudomonadati</taxon>
        <taxon>Pseudomonadota</taxon>
        <taxon>Betaproteobacteria</taxon>
        <taxon>Burkholderiales</taxon>
        <taxon>Comamonadaceae</taxon>
        <taxon>Variovorax</taxon>
    </lineage>
</organism>